<feature type="compositionally biased region" description="Polar residues" evidence="1">
    <location>
        <begin position="91"/>
        <end position="112"/>
    </location>
</feature>
<organism evidence="2 3">
    <name type="scientific">Trypanosoma vivax (strain Y486)</name>
    <dbReference type="NCBI Taxonomy" id="1055687"/>
    <lineage>
        <taxon>Eukaryota</taxon>
        <taxon>Discoba</taxon>
        <taxon>Euglenozoa</taxon>
        <taxon>Kinetoplastea</taxon>
        <taxon>Metakinetoplastina</taxon>
        <taxon>Trypanosomatida</taxon>
        <taxon>Trypanosomatidae</taxon>
        <taxon>Trypanosoma</taxon>
        <taxon>Duttonella</taxon>
    </lineage>
</organism>
<protein>
    <submittedName>
        <fullName evidence="2">Uncharacterized protein</fullName>
    </submittedName>
</protein>
<gene>
    <name evidence="2" type="ORF">TvY486_0031010</name>
</gene>
<name>F9WRY0_TRYVY</name>
<accession>F9WRY0</accession>
<evidence type="ECO:0000313" key="2">
    <source>
        <dbReference type="EMBL" id="CCD20316.1"/>
    </source>
</evidence>
<dbReference type="VEuPathDB" id="TriTrypDB:TvY486_0031010"/>
<evidence type="ECO:0000313" key="3">
    <source>
        <dbReference type="Proteomes" id="UP000009027"/>
    </source>
</evidence>
<dbReference type="EMBL" id="CAEX01005275">
    <property type="protein sequence ID" value="CCD20316.1"/>
    <property type="molecule type" value="Genomic_DNA"/>
</dbReference>
<evidence type="ECO:0000256" key="1">
    <source>
        <dbReference type="SAM" id="MobiDB-lite"/>
    </source>
</evidence>
<dbReference type="AlphaFoldDB" id="F9WRY0"/>
<feature type="region of interest" description="Disordered" evidence="1">
    <location>
        <begin position="44"/>
        <end position="112"/>
    </location>
</feature>
<dbReference type="Proteomes" id="UP000009027">
    <property type="component" value="Unassembled WGS sequence"/>
</dbReference>
<proteinExistence type="predicted"/>
<keyword evidence="3" id="KW-1185">Reference proteome</keyword>
<reference evidence="2 3" key="1">
    <citation type="journal article" date="2012" name="Proc. Natl. Acad. Sci. U.S.A.">
        <title>Antigenic diversity is generated by distinct evolutionary mechanisms in African trypanosome species.</title>
        <authorList>
            <person name="Jackson A.P."/>
            <person name="Berry A."/>
            <person name="Aslett M."/>
            <person name="Allison H.C."/>
            <person name="Burton P."/>
            <person name="Vavrova-Anderson J."/>
            <person name="Brown R."/>
            <person name="Browne H."/>
            <person name="Corton N."/>
            <person name="Hauser H."/>
            <person name="Gamble J."/>
            <person name="Gilderthorp R."/>
            <person name="Marcello L."/>
            <person name="McQuillan J."/>
            <person name="Otto T.D."/>
            <person name="Quail M.A."/>
            <person name="Sanders M.J."/>
            <person name="van Tonder A."/>
            <person name="Ginger M.L."/>
            <person name="Field M.C."/>
            <person name="Barry J.D."/>
            <person name="Hertz-Fowler C."/>
            <person name="Berriman M."/>
        </authorList>
    </citation>
    <scope>NUCLEOTIDE SEQUENCE</scope>
    <source>
        <strain evidence="2 3">Y486</strain>
    </source>
</reference>
<sequence length="148" mass="16097">MDALLAQVNSDTERACAKAHLGNDTKVAWCNKPDARDTLSQLIRNARHAQQARAQQMDRTHEATEGTPQQAAEARERRTGEKAAQAGARKTTPTRTAEQQKETPQACTEGQTWNEARAVCETARGKQATLALAATALAISMKKVMAKQ</sequence>